<reference evidence="6 7" key="1">
    <citation type="journal article" date="2021" name="MBio">
        <title>Poor Competitiveness of Bradyrhizobium in Pigeon Pea Root Colonization in Indian Soils.</title>
        <authorList>
            <person name="Chalasani D."/>
            <person name="Basu A."/>
            <person name="Pullabhotla S.V.S.R.N."/>
            <person name="Jorrin B."/>
            <person name="Neal A.L."/>
            <person name="Poole P.S."/>
            <person name="Podile A.R."/>
            <person name="Tkacz A."/>
        </authorList>
    </citation>
    <scope>NUCLEOTIDE SEQUENCE [LARGE SCALE GENOMIC DNA]</scope>
    <source>
        <strain evidence="6 7">HU44</strain>
    </source>
</reference>
<evidence type="ECO:0000259" key="5">
    <source>
        <dbReference type="PROSITE" id="PS50931"/>
    </source>
</evidence>
<dbReference type="PRINTS" id="PR00039">
    <property type="entry name" value="HTHLYSR"/>
</dbReference>
<keyword evidence="4" id="KW-0804">Transcription</keyword>
<name>A0ABS7HFP5_9HYPH</name>
<sequence length="293" mass="31130">MSPPLDSDLLRTFVAVAESGNFTKAGETVGRTQSAVSMQIKKLEDILGEPLFERGSRGVNITGHGARLLDNARRIISLLDDTAASIRLPVLDGSVRIGISEEYINSTLPKALGAFASIHPGVEVTVQQGVSMSNLAALEAGEIDIAVVFEPGGQTKNEVLMVDPTVWVTSDTHHIHERNPVPIASYTYLKGGWCDVLALKGLKKRGIQSRVAFISRTSSGLIAAVTSGLAIAPLSRSSIPAGCRELTAADGYDVIDFSNVVLKTRARNANNRIVESMANAIREAFRAPAAAQA</sequence>
<dbReference type="SUPFAM" id="SSF53850">
    <property type="entry name" value="Periplasmic binding protein-like II"/>
    <property type="match status" value="1"/>
</dbReference>
<organism evidence="6 7">
    <name type="scientific">Rhizobium herbae</name>
    <dbReference type="NCBI Taxonomy" id="508661"/>
    <lineage>
        <taxon>Bacteria</taxon>
        <taxon>Pseudomonadati</taxon>
        <taxon>Pseudomonadota</taxon>
        <taxon>Alphaproteobacteria</taxon>
        <taxon>Hyphomicrobiales</taxon>
        <taxon>Rhizobiaceae</taxon>
        <taxon>Rhizobium/Agrobacterium group</taxon>
        <taxon>Rhizobium</taxon>
    </lineage>
</organism>
<dbReference type="RefSeq" id="WP_220373225.1">
    <property type="nucleotide sequence ID" value="NZ_JAEUAO010000004.1"/>
</dbReference>
<evidence type="ECO:0000256" key="1">
    <source>
        <dbReference type="ARBA" id="ARBA00009437"/>
    </source>
</evidence>
<dbReference type="SUPFAM" id="SSF46785">
    <property type="entry name" value="Winged helix' DNA-binding domain"/>
    <property type="match status" value="1"/>
</dbReference>
<dbReference type="PANTHER" id="PTHR30579">
    <property type="entry name" value="TRANSCRIPTIONAL REGULATOR"/>
    <property type="match status" value="1"/>
</dbReference>
<evidence type="ECO:0000256" key="4">
    <source>
        <dbReference type="ARBA" id="ARBA00023163"/>
    </source>
</evidence>
<comment type="similarity">
    <text evidence="1">Belongs to the LysR transcriptional regulatory family.</text>
</comment>
<dbReference type="InterPro" id="IPR005119">
    <property type="entry name" value="LysR_subst-bd"/>
</dbReference>
<dbReference type="Gene3D" id="3.40.190.10">
    <property type="entry name" value="Periplasmic binding protein-like II"/>
    <property type="match status" value="2"/>
</dbReference>
<dbReference type="InterPro" id="IPR036390">
    <property type="entry name" value="WH_DNA-bd_sf"/>
</dbReference>
<feature type="domain" description="HTH lysR-type" evidence="5">
    <location>
        <begin position="5"/>
        <end position="62"/>
    </location>
</feature>
<protein>
    <submittedName>
        <fullName evidence="6">LysR family transcriptional regulator</fullName>
    </submittedName>
</protein>
<dbReference type="InterPro" id="IPR036388">
    <property type="entry name" value="WH-like_DNA-bd_sf"/>
</dbReference>
<proteinExistence type="inferred from homology"/>
<comment type="caution">
    <text evidence="6">The sequence shown here is derived from an EMBL/GenBank/DDBJ whole genome shotgun (WGS) entry which is preliminary data.</text>
</comment>
<evidence type="ECO:0000256" key="3">
    <source>
        <dbReference type="ARBA" id="ARBA00023125"/>
    </source>
</evidence>
<dbReference type="EMBL" id="JAEUAO010000004">
    <property type="protein sequence ID" value="MBW9065249.1"/>
    <property type="molecule type" value="Genomic_DNA"/>
</dbReference>
<keyword evidence="3" id="KW-0238">DNA-binding</keyword>
<evidence type="ECO:0000256" key="2">
    <source>
        <dbReference type="ARBA" id="ARBA00023015"/>
    </source>
</evidence>
<gene>
    <name evidence="6" type="ORF">JNB71_18255</name>
</gene>
<dbReference type="Gene3D" id="1.10.10.10">
    <property type="entry name" value="Winged helix-like DNA-binding domain superfamily/Winged helix DNA-binding domain"/>
    <property type="match status" value="1"/>
</dbReference>
<accession>A0ABS7HFP5</accession>
<dbReference type="Proteomes" id="UP000757604">
    <property type="component" value="Unassembled WGS sequence"/>
</dbReference>
<dbReference type="PANTHER" id="PTHR30579:SF7">
    <property type="entry name" value="HTH-TYPE TRANSCRIPTIONAL REGULATOR LRHA-RELATED"/>
    <property type="match status" value="1"/>
</dbReference>
<dbReference type="PROSITE" id="PS50931">
    <property type="entry name" value="HTH_LYSR"/>
    <property type="match status" value="1"/>
</dbReference>
<keyword evidence="2" id="KW-0805">Transcription regulation</keyword>
<evidence type="ECO:0000313" key="7">
    <source>
        <dbReference type="Proteomes" id="UP000757604"/>
    </source>
</evidence>
<dbReference type="InterPro" id="IPR050176">
    <property type="entry name" value="LTTR"/>
</dbReference>
<dbReference type="Pfam" id="PF00126">
    <property type="entry name" value="HTH_1"/>
    <property type="match status" value="1"/>
</dbReference>
<dbReference type="InterPro" id="IPR000847">
    <property type="entry name" value="LysR_HTH_N"/>
</dbReference>
<dbReference type="Pfam" id="PF03466">
    <property type="entry name" value="LysR_substrate"/>
    <property type="match status" value="1"/>
</dbReference>
<evidence type="ECO:0000313" key="6">
    <source>
        <dbReference type="EMBL" id="MBW9065249.1"/>
    </source>
</evidence>
<keyword evidence="7" id="KW-1185">Reference proteome</keyword>